<feature type="chain" id="PRO_5016677729" evidence="1">
    <location>
        <begin position="20"/>
        <end position="145"/>
    </location>
</feature>
<evidence type="ECO:0000256" key="1">
    <source>
        <dbReference type="SAM" id="SignalP"/>
    </source>
</evidence>
<sequence>MRNVMLAIAVCLVGQGALAWEEPARGTATRAALMDAIRPHLEWTLGAPIEFVVHDLRVQGPVAFAAVTPQRPGGGQIDLRQTPSVRRGDVDLEYIDNLGVQALYRKSGNTWVAVHWGIGATDVWFSDPNLCASWRSVIPDVCQGL</sequence>
<organism evidence="2 3">
    <name type="scientific">Phaeobacter gallaeciensis</name>
    <dbReference type="NCBI Taxonomy" id="60890"/>
    <lineage>
        <taxon>Bacteria</taxon>
        <taxon>Pseudomonadati</taxon>
        <taxon>Pseudomonadota</taxon>
        <taxon>Alphaproteobacteria</taxon>
        <taxon>Rhodobacterales</taxon>
        <taxon>Roseobacteraceae</taxon>
        <taxon>Phaeobacter</taxon>
    </lineage>
</organism>
<gene>
    <name evidence="2" type="ORF">DS909_02135</name>
</gene>
<dbReference type="OrthoDB" id="5540942at2"/>
<name>A0A366XB90_9RHOB</name>
<comment type="caution">
    <text evidence="2">The sequence shown here is derived from an EMBL/GenBank/DDBJ whole genome shotgun (WGS) entry which is preliminary data.</text>
</comment>
<evidence type="ECO:0000313" key="2">
    <source>
        <dbReference type="EMBL" id="RBW61534.1"/>
    </source>
</evidence>
<evidence type="ECO:0000313" key="3">
    <source>
        <dbReference type="Proteomes" id="UP000252706"/>
    </source>
</evidence>
<dbReference type="AlphaFoldDB" id="A0A366XB90"/>
<feature type="signal peptide" evidence="1">
    <location>
        <begin position="1"/>
        <end position="19"/>
    </location>
</feature>
<dbReference type="RefSeq" id="WP_113821795.1">
    <property type="nucleotide sequence ID" value="NZ_QOCE01000005.1"/>
</dbReference>
<protein>
    <submittedName>
        <fullName evidence="2">Uncharacterized protein</fullName>
    </submittedName>
</protein>
<dbReference type="Proteomes" id="UP000252706">
    <property type="component" value="Unassembled WGS sequence"/>
</dbReference>
<keyword evidence="1" id="KW-0732">Signal</keyword>
<proteinExistence type="predicted"/>
<accession>A0A366XB90</accession>
<reference evidence="2 3" key="1">
    <citation type="submission" date="2018-07" db="EMBL/GenBank/DDBJ databases">
        <title>Modular assembly of carbohydrate-degrading microbial communities in the ocean.</title>
        <authorList>
            <person name="Enke T.N."/>
            <person name="Datta M.S."/>
            <person name="Schwartzman J.A."/>
            <person name="Cermak N."/>
            <person name="Schmitz D.A."/>
            <person name="Barrere J."/>
            <person name="Cordero O.X."/>
        </authorList>
    </citation>
    <scope>NUCLEOTIDE SEQUENCE [LARGE SCALE GENOMIC DNA]</scope>
    <source>
        <strain evidence="2 3">C3M10</strain>
    </source>
</reference>
<dbReference type="EMBL" id="QOCE01000005">
    <property type="protein sequence ID" value="RBW61534.1"/>
    <property type="molecule type" value="Genomic_DNA"/>
</dbReference>